<organism evidence="1 2">
    <name type="scientific">Ascaris lumbricoides</name>
    <name type="common">Giant roundworm</name>
    <dbReference type="NCBI Taxonomy" id="6252"/>
    <lineage>
        <taxon>Eukaryota</taxon>
        <taxon>Metazoa</taxon>
        <taxon>Ecdysozoa</taxon>
        <taxon>Nematoda</taxon>
        <taxon>Chromadorea</taxon>
        <taxon>Rhabditida</taxon>
        <taxon>Spirurina</taxon>
        <taxon>Ascaridomorpha</taxon>
        <taxon>Ascaridoidea</taxon>
        <taxon>Ascarididae</taxon>
        <taxon>Ascaris</taxon>
    </lineage>
</organism>
<dbReference type="Proteomes" id="UP000036681">
    <property type="component" value="Unplaced"/>
</dbReference>
<accession>A0A0M3HTV6</accession>
<reference evidence="2" key="1">
    <citation type="submission" date="2017-02" db="UniProtKB">
        <authorList>
            <consortium name="WormBaseParasite"/>
        </authorList>
    </citation>
    <scope>IDENTIFICATION</scope>
</reference>
<protein>
    <submittedName>
        <fullName evidence="2">Uncharacterized protein</fullName>
    </submittedName>
</protein>
<dbReference type="WBParaSite" id="ALUE_0000614001-mRNA-1">
    <property type="protein sequence ID" value="ALUE_0000614001-mRNA-1"/>
    <property type="gene ID" value="ALUE_0000614001"/>
</dbReference>
<evidence type="ECO:0000313" key="1">
    <source>
        <dbReference type="Proteomes" id="UP000036681"/>
    </source>
</evidence>
<evidence type="ECO:0000313" key="2">
    <source>
        <dbReference type="WBParaSite" id="ALUE_0000614001-mRNA-1"/>
    </source>
</evidence>
<proteinExistence type="predicted"/>
<dbReference type="AlphaFoldDB" id="A0A0M3HTV6"/>
<sequence length="124" mass="13820">MKPHRTRIADVEARGRMDGLDSAGSSFIEESYAKRCDPHIISVVCLTTDVLGPLHPLTDTVIQTSLRTVKEPMERRHSETTCQQGRGRNDVAPTFRMDLSGVALSNIRRGSIALFNRIRDEDAV</sequence>
<keyword evidence="1" id="KW-1185">Reference proteome</keyword>
<name>A0A0M3HTV6_ASCLU</name>